<evidence type="ECO:0000256" key="6">
    <source>
        <dbReference type="ARBA" id="ARBA00022807"/>
    </source>
</evidence>
<evidence type="ECO:0000256" key="2">
    <source>
        <dbReference type="ARBA" id="ARBA00012759"/>
    </source>
</evidence>
<dbReference type="PANTHER" id="PTHR43982:SF1">
    <property type="entry name" value="UBIQUITIN CARBOXYL-TERMINAL HYDROLASE 14"/>
    <property type="match status" value="1"/>
</dbReference>
<keyword evidence="6" id="KW-0788">Thiol protease</keyword>
<evidence type="ECO:0000256" key="7">
    <source>
        <dbReference type="SAM" id="MobiDB-lite"/>
    </source>
</evidence>
<comment type="caution">
    <text evidence="8">The sequence shown here is derived from an EMBL/GenBank/DDBJ whole genome shotgun (WGS) entry which is preliminary data.</text>
</comment>
<evidence type="ECO:0000256" key="1">
    <source>
        <dbReference type="ARBA" id="ARBA00000707"/>
    </source>
</evidence>
<feature type="non-terminal residue" evidence="8">
    <location>
        <position position="1"/>
    </location>
</feature>
<feature type="region of interest" description="Disordered" evidence="7">
    <location>
        <begin position="365"/>
        <end position="401"/>
    </location>
</feature>
<feature type="compositionally biased region" description="Polar residues" evidence="7">
    <location>
        <begin position="385"/>
        <end position="398"/>
    </location>
</feature>
<name>A0AA88H0D9_ARTSF</name>
<evidence type="ECO:0000256" key="3">
    <source>
        <dbReference type="ARBA" id="ARBA00022670"/>
    </source>
</evidence>
<feature type="compositionally biased region" description="Polar residues" evidence="7">
    <location>
        <begin position="130"/>
        <end position="143"/>
    </location>
</feature>
<sequence length="768" mass="84892">MSQIKRPPSYLTLQMVRFFYKEMENVKPKIWKDIKFPIQQDVFDLYADELKLKLALMRKIFNDSEDKETLEAKNKRKTTKNEEEKKEKKTEPYSFPDDLASNSSAQLMANQSSPLPPNSPLVTRTPPVPTGQQRNTNTAQDGSLSPVMVRSKSPISAPNSPIEQRAMFGNHSVPIINGHTHFRQSQRGPQQFTHPVGGPIYGPTLVQPSVPAYALHSPLVGVDPAAAVGAYNVPQQRASQDFPPSQISDDIELAEMKRLVSQRDHDEAITPLELQVQLQKKITAAALRLLEESVTSRGVRRRGVRLRRKIYLQAVTKLNSLEGQLRDLKIGRCVIIREDGGRKKKARPMSDDEEGFLRQAQLMANQSSPLPPNSPLVTRTPPVPTGQQRNTNTAQDGSLSPVMVRSKSPISAPNSPIEQRAMFGNHSVPIINGHTHFRQSQRGPQQFTHPVGGPIYGPTLVQPSVPAYALHSPLVGVDPAAAVGAYNVPQQRASQDFPPSQISDDIELAEMKRLVSQRDHDEAIASLELQVQLKKKITAAALRLLKESSTRRGVRLRERIYLQAVTKLNSLEGQLRDLKIGRCVIIREDGGRKKKARPMSDDEEGFLRQAQLMANQSSPLPPNSPLVTRTPPVPTGQQRNTNTAQDGSLSPVMVRSKSPISAPNSPIEQRAMFGNHSVPIINGHTHFRQSQRGPQQFTHPVGGPIYGPTLVQPSVPAYALHSPLVGVDPAAAVGAYNVPQQRASQDFPPSQISDDIELAEMKRLVSQR</sequence>
<evidence type="ECO:0000256" key="5">
    <source>
        <dbReference type="ARBA" id="ARBA00022801"/>
    </source>
</evidence>
<keyword evidence="3" id="KW-0645">Protease</keyword>
<reference evidence="8" key="1">
    <citation type="submission" date="2023-07" db="EMBL/GenBank/DDBJ databases">
        <title>Chromosome-level genome assembly of Artemia franciscana.</title>
        <authorList>
            <person name="Jo E."/>
        </authorList>
    </citation>
    <scope>NUCLEOTIDE SEQUENCE</scope>
    <source>
        <tissue evidence="8">Whole body</tissue>
    </source>
</reference>
<dbReference type="SUPFAM" id="SSF54001">
    <property type="entry name" value="Cysteine proteinases"/>
    <property type="match status" value="1"/>
</dbReference>
<dbReference type="EMBL" id="JAVRJZ010006064">
    <property type="protein sequence ID" value="KAK2701303.1"/>
    <property type="molecule type" value="Genomic_DNA"/>
</dbReference>
<evidence type="ECO:0000313" key="8">
    <source>
        <dbReference type="EMBL" id="KAK2701303.1"/>
    </source>
</evidence>
<gene>
    <name evidence="8" type="ORF">QYM36_020040</name>
</gene>
<organism evidence="8 9">
    <name type="scientific">Artemia franciscana</name>
    <name type="common">Brine shrimp</name>
    <name type="synonym">Artemia sanfranciscana</name>
    <dbReference type="NCBI Taxonomy" id="6661"/>
    <lineage>
        <taxon>Eukaryota</taxon>
        <taxon>Metazoa</taxon>
        <taxon>Ecdysozoa</taxon>
        <taxon>Arthropoda</taxon>
        <taxon>Crustacea</taxon>
        <taxon>Branchiopoda</taxon>
        <taxon>Anostraca</taxon>
        <taxon>Artemiidae</taxon>
        <taxon>Artemia</taxon>
    </lineage>
</organism>
<feature type="region of interest" description="Disordered" evidence="7">
    <location>
        <begin position="66"/>
        <end position="154"/>
    </location>
</feature>
<dbReference type="GO" id="GO:0070628">
    <property type="term" value="F:proteasome binding"/>
    <property type="evidence" value="ECO:0007669"/>
    <property type="project" value="TreeGrafter"/>
</dbReference>
<evidence type="ECO:0000256" key="4">
    <source>
        <dbReference type="ARBA" id="ARBA00022786"/>
    </source>
</evidence>
<proteinExistence type="predicted"/>
<dbReference type="PANTHER" id="PTHR43982">
    <property type="entry name" value="UBIQUITIN CARBOXYL-TERMINAL HYDROLASE"/>
    <property type="match status" value="1"/>
</dbReference>
<protein>
    <recommendedName>
        <fullName evidence="2">ubiquitinyl hydrolase 1</fullName>
        <ecNumber evidence="2">3.4.19.12</ecNumber>
    </recommendedName>
</protein>
<dbReference type="AlphaFoldDB" id="A0AA88H0D9"/>
<keyword evidence="9" id="KW-1185">Reference proteome</keyword>
<accession>A0AA88H0D9</accession>
<dbReference type="InterPro" id="IPR044635">
    <property type="entry name" value="UBP14-like"/>
</dbReference>
<evidence type="ECO:0000313" key="9">
    <source>
        <dbReference type="Proteomes" id="UP001187531"/>
    </source>
</evidence>
<keyword evidence="5" id="KW-0378">Hydrolase</keyword>
<dbReference type="GO" id="GO:0043161">
    <property type="term" value="P:proteasome-mediated ubiquitin-dependent protein catabolic process"/>
    <property type="evidence" value="ECO:0007669"/>
    <property type="project" value="InterPro"/>
</dbReference>
<feature type="compositionally biased region" description="Polar residues" evidence="7">
    <location>
        <begin position="635"/>
        <end position="648"/>
    </location>
</feature>
<dbReference type="GO" id="GO:0004843">
    <property type="term" value="F:cysteine-type deubiquitinase activity"/>
    <property type="evidence" value="ECO:0007669"/>
    <property type="project" value="UniProtKB-EC"/>
</dbReference>
<feature type="compositionally biased region" description="Basic and acidic residues" evidence="7">
    <location>
        <begin position="66"/>
        <end position="91"/>
    </location>
</feature>
<comment type="catalytic activity">
    <reaction evidence="1">
        <text>Thiol-dependent hydrolysis of ester, thioester, amide, peptide and isopeptide bonds formed by the C-terminal Gly of ubiquitin (a 76-residue protein attached to proteins as an intracellular targeting signal).</text>
        <dbReference type="EC" id="3.4.19.12"/>
    </reaction>
</comment>
<dbReference type="Gene3D" id="3.90.70.10">
    <property type="entry name" value="Cysteine proteinases"/>
    <property type="match status" value="1"/>
</dbReference>
<feature type="compositionally biased region" description="Polar residues" evidence="7">
    <location>
        <begin position="100"/>
        <end position="111"/>
    </location>
</feature>
<dbReference type="Proteomes" id="UP001187531">
    <property type="component" value="Unassembled WGS sequence"/>
</dbReference>
<dbReference type="GO" id="GO:0061136">
    <property type="term" value="P:regulation of proteasomal protein catabolic process"/>
    <property type="evidence" value="ECO:0007669"/>
    <property type="project" value="TreeGrafter"/>
</dbReference>
<keyword evidence="4" id="KW-0833">Ubl conjugation pathway</keyword>
<dbReference type="GO" id="GO:0016579">
    <property type="term" value="P:protein deubiquitination"/>
    <property type="evidence" value="ECO:0007669"/>
    <property type="project" value="InterPro"/>
</dbReference>
<dbReference type="InterPro" id="IPR038765">
    <property type="entry name" value="Papain-like_cys_pep_sf"/>
</dbReference>
<dbReference type="EC" id="3.4.19.12" evidence="2"/>
<feature type="region of interest" description="Disordered" evidence="7">
    <location>
        <begin position="615"/>
        <end position="651"/>
    </location>
</feature>